<evidence type="ECO:0000313" key="2">
    <source>
        <dbReference type="EMBL" id="MWB98186.1"/>
    </source>
</evidence>
<accession>A0A6I4NUQ6</accession>
<proteinExistence type="predicted"/>
<organism evidence="2 3">
    <name type="scientific">Agromyces seonyuensis</name>
    <dbReference type="NCBI Taxonomy" id="2662446"/>
    <lineage>
        <taxon>Bacteria</taxon>
        <taxon>Bacillati</taxon>
        <taxon>Actinomycetota</taxon>
        <taxon>Actinomycetes</taxon>
        <taxon>Micrococcales</taxon>
        <taxon>Microbacteriaceae</taxon>
        <taxon>Agromyces</taxon>
    </lineage>
</organism>
<reference evidence="2 3" key="1">
    <citation type="submission" date="2019-12" db="EMBL/GenBank/DDBJ databases">
        <authorList>
            <person name="Kim Y.S."/>
        </authorList>
    </citation>
    <scope>NUCLEOTIDE SEQUENCE [LARGE SCALE GENOMIC DNA]</scope>
    <source>
        <strain evidence="2 3">MMS17-SY077</strain>
    </source>
</reference>
<dbReference type="Proteomes" id="UP000438182">
    <property type="component" value="Unassembled WGS sequence"/>
</dbReference>
<feature type="transmembrane region" description="Helical" evidence="1">
    <location>
        <begin position="68"/>
        <end position="87"/>
    </location>
</feature>
<gene>
    <name evidence="2" type="ORF">GB864_06445</name>
</gene>
<keyword evidence="1" id="KW-1133">Transmembrane helix</keyword>
<sequence length="212" mass="21888">MRRTTTVWMTGGLGLIAAGVLGMLRDNLVGSAGAPVIAAAAEILAAAALLLFAIGTSRESSVVARRPLGVIALVVLALWPFATQFIGRLLSPSEPIGDLAWSVFGVASVLVPAAAGFIAAVQIARADTVPSPWNRAPLWVFGLHVVAWVVPQLLFAAVGADDIQGLAGLFLTLGKLAYLAGTLGLGIVAVLLANRRRTTTVPVFQSASTDRD</sequence>
<feature type="transmembrane region" description="Helical" evidence="1">
    <location>
        <begin position="36"/>
        <end position="56"/>
    </location>
</feature>
<keyword evidence="1" id="KW-0812">Transmembrane</keyword>
<name>A0A6I4NUQ6_9MICO</name>
<protein>
    <submittedName>
        <fullName evidence="2">Uncharacterized protein</fullName>
    </submittedName>
</protein>
<feature type="transmembrane region" description="Helical" evidence="1">
    <location>
        <begin position="166"/>
        <end position="192"/>
    </location>
</feature>
<keyword evidence="1" id="KW-0472">Membrane</keyword>
<feature type="transmembrane region" description="Helical" evidence="1">
    <location>
        <begin position="7"/>
        <end position="24"/>
    </location>
</feature>
<comment type="caution">
    <text evidence="2">The sequence shown here is derived from an EMBL/GenBank/DDBJ whole genome shotgun (WGS) entry which is preliminary data.</text>
</comment>
<dbReference type="RefSeq" id="WP_160423529.1">
    <property type="nucleotide sequence ID" value="NZ_WSTA01000021.1"/>
</dbReference>
<feature type="transmembrane region" description="Helical" evidence="1">
    <location>
        <begin position="136"/>
        <end position="160"/>
    </location>
</feature>
<dbReference type="EMBL" id="WSTA01000021">
    <property type="protein sequence ID" value="MWB98186.1"/>
    <property type="molecule type" value="Genomic_DNA"/>
</dbReference>
<keyword evidence="3" id="KW-1185">Reference proteome</keyword>
<feature type="transmembrane region" description="Helical" evidence="1">
    <location>
        <begin position="99"/>
        <end position="124"/>
    </location>
</feature>
<dbReference type="AlphaFoldDB" id="A0A6I4NUQ6"/>
<evidence type="ECO:0000256" key="1">
    <source>
        <dbReference type="SAM" id="Phobius"/>
    </source>
</evidence>
<evidence type="ECO:0000313" key="3">
    <source>
        <dbReference type="Proteomes" id="UP000438182"/>
    </source>
</evidence>